<gene>
    <name evidence="1" type="ORF">CRENPOLYSF2_1480006</name>
</gene>
<evidence type="ECO:0000313" key="2">
    <source>
        <dbReference type="Proteomes" id="UP000195442"/>
    </source>
</evidence>
<evidence type="ECO:0000313" key="1">
    <source>
        <dbReference type="EMBL" id="SJM90115.1"/>
    </source>
</evidence>
<accession>A0A1R4H1M4</accession>
<dbReference type="AlphaFoldDB" id="A0A1R4H1M4"/>
<reference evidence="2" key="1">
    <citation type="submission" date="2017-02" db="EMBL/GenBank/DDBJ databases">
        <authorList>
            <person name="Daims H."/>
        </authorList>
    </citation>
    <scope>NUCLEOTIDE SEQUENCE [LARGE SCALE GENOMIC DNA]</scope>
</reference>
<keyword evidence="2" id="KW-1185">Reference proteome</keyword>
<sequence>MTRKRSLKSIPLFTNNHKLFSDAHVNAMIENEQLLAKQFR</sequence>
<name>A0A1R4H1M4_9GAMM</name>
<dbReference type="EMBL" id="FUKJ01000055">
    <property type="protein sequence ID" value="SJM90115.1"/>
    <property type="molecule type" value="Genomic_DNA"/>
</dbReference>
<proteinExistence type="predicted"/>
<dbReference type="Proteomes" id="UP000195442">
    <property type="component" value="Unassembled WGS sequence"/>
</dbReference>
<protein>
    <submittedName>
        <fullName evidence="1">Uncharacterized protein</fullName>
    </submittedName>
</protein>
<organism evidence="1 2">
    <name type="scientific">Crenothrix polyspora</name>
    <dbReference type="NCBI Taxonomy" id="360316"/>
    <lineage>
        <taxon>Bacteria</taxon>
        <taxon>Pseudomonadati</taxon>
        <taxon>Pseudomonadota</taxon>
        <taxon>Gammaproteobacteria</taxon>
        <taxon>Methylococcales</taxon>
        <taxon>Crenotrichaceae</taxon>
        <taxon>Crenothrix</taxon>
    </lineage>
</organism>